<dbReference type="Pfam" id="PF02502">
    <property type="entry name" value="LacAB_rpiB"/>
    <property type="match status" value="1"/>
</dbReference>
<dbReference type="HOGENOM" id="CLU_091396_0_0_3"/>
<dbReference type="PANTHER" id="PTHR30345:SF2">
    <property type="entry name" value="SUGAR-PHOSPHATE ISOMERASE, RPIB_LACA_LACB FAMILY"/>
    <property type="match status" value="1"/>
</dbReference>
<dbReference type="Gene3D" id="3.40.1400.10">
    <property type="entry name" value="Sugar-phosphate isomerase, RpiB/LacA/LacB"/>
    <property type="match status" value="1"/>
</dbReference>
<dbReference type="PANTHER" id="PTHR30345">
    <property type="entry name" value="RIBOSE-5-PHOSPHATE ISOMERASE B"/>
    <property type="match status" value="1"/>
</dbReference>
<evidence type="ECO:0000313" key="3">
    <source>
        <dbReference type="Proteomes" id="UP000017396"/>
    </source>
</evidence>
<reference evidence="2 3" key="1">
    <citation type="journal article" date="2013" name="PLoS ONE">
        <title>Cultivation and Complete Genome Sequencing of Gloeobacter kilaueensis sp. nov., from a Lava Cave in Kilauea Caldera, Hawai'i.</title>
        <authorList>
            <person name="Saw J.H."/>
            <person name="Schatz M."/>
            <person name="Brown M.V."/>
            <person name="Kunkel D.D."/>
            <person name="Foster J.S."/>
            <person name="Shick H."/>
            <person name="Christensen S."/>
            <person name="Hou S."/>
            <person name="Wan X."/>
            <person name="Donachie S.P."/>
        </authorList>
    </citation>
    <scope>NUCLEOTIDE SEQUENCE [LARGE SCALE GENOMIC DNA]</scope>
    <source>
        <strain evidence="3">JS</strain>
    </source>
</reference>
<dbReference type="eggNOG" id="COG0698">
    <property type="taxonomic scope" value="Bacteria"/>
</dbReference>
<dbReference type="InterPro" id="IPR003500">
    <property type="entry name" value="RpiB_LacA_LacB"/>
</dbReference>
<dbReference type="STRING" id="1183438.GKIL_2366"/>
<dbReference type="PATRIC" id="fig|1183438.3.peg.2324"/>
<protein>
    <submittedName>
        <fullName evidence="2">Ribose 5-phosphate isomerase B</fullName>
        <ecNumber evidence="2">5.3.1.6</ecNumber>
    </submittedName>
</protein>
<dbReference type="GO" id="GO:0009052">
    <property type="term" value="P:pentose-phosphate shunt, non-oxidative branch"/>
    <property type="evidence" value="ECO:0007669"/>
    <property type="project" value="TreeGrafter"/>
</dbReference>
<proteinExistence type="inferred from homology"/>
<dbReference type="AlphaFoldDB" id="U5QI07"/>
<dbReference type="EMBL" id="CP003587">
    <property type="protein sequence ID" value="AGY58612.1"/>
    <property type="molecule type" value="Genomic_DNA"/>
</dbReference>
<dbReference type="GO" id="GO:0019316">
    <property type="term" value="P:D-allose catabolic process"/>
    <property type="evidence" value="ECO:0007669"/>
    <property type="project" value="TreeGrafter"/>
</dbReference>
<dbReference type="SUPFAM" id="SSF89623">
    <property type="entry name" value="Ribose/Galactose isomerase RpiB/AlsB"/>
    <property type="match status" value="1"/>
</dbReference>
<dbReference type="PIRSF" id="PIRSF005384">
    <property type="entry name" value="RpiB_LacA_B"/>
    <property type="match status" value="1"/>
</dbReference>
<evidence type="ECO:0000256" key="1">
    <source>
        <dbReference type="ARBA" id="ARBA00008754"/>
    </source>
</evidence>
<dbReference type="NCBIfam" id="TIGR00689">
    <property type="entry name" value="rpiB_lacA_lacB"/>
    <property type="match status" value="1"/>
</dbReference>
<name>U5QI07_GLOK1</name>
<keyword evidence="3" id="KW-1185">Reference proteome</keyword>
<dbReference type="OrthoDB" id="1778624at2"/>
<dbReference type="EC" id="5.3.1.6" evidence="2"/>
<dbReference type="Proteomes" id="UP000017396">
    <property type="component" value="Chromosome"/>
</dbReference>
<dbReference type="InterPro" id="IPR036569">
    <property type="entry name" value="RpiB_LacA_LacB_sf"/>
</dbReference>
<dbReference type="GO" id="GO:0004751">
    <property type="term" value="F:ribose-5-phosphate isomerase activity"/>
    <property type="evidence" value="ECO:0007669"/>
    <property type="project" value="UniProtKB-EC"/>
</dbReference>
<sequence length="154" mass="16192">MKIAVGSDEKNYLTDALVQELEGRGHELLLIGPLAGTGDAWPAVGEAVGEAVGSGRSALGIVCCYTGTGVSIAANKVTGVRAALCGDAQTAAGARRWNDANVLALSLRTTTPDLLREILDAWFGTDCPASERVYVEQIRAIEEARNQSVRSLHL</sequence>
<keyword evidence="2" id="KW-0413">Isomerase</keyword>
<organism evidence="2 3">
    <name type="scientific">Gloeobacter kilaueensis (strain ATCC BAA-2537 / CCAP 1431/1 / ULC 316 / JS1)</name>
    <dbReference type="NCBI Taxonomy" id="1183438"/>
    <lineage>
        <taxon>Bacteria</taxon>
        <taxon>Bacillati</taxon>
        <taxon>Cyanobacteriota</taxon>
        <taxon>Cyanophyceae</taxon>
        <taxon>Gloeobacterales</taxon>
        <taxon>Gloeobacteraceae</taxon>
        <taxon>Gloeobacter</taxon>
    </lineage>
</organism>
<comment type="similarity">
    <text evidence="1">Belongs to the LacAB/RpiB family.</text>
</comment>
<accession>U5QI07</accession>
<dbReference type="RefSeq" id="WP_023173786.1">
    <property type="nucleotide sequence ID" value="NC_022600.1"/>
</dbReference>
<dbReference type="KEGG" id="glj:GKIL_2366"/>
<evidence type="ECO:0000313" key="2">
    <source>
        <dbReference type="EMBL" id="AGY58612.1"/>
    </source>
</evidence>
<gene>
    <name evidence="2" type="primary">rpiB</name>
    <name evidence="2" type="ORF">GKIL_2366</name>
</gene>